<feature type="compositionally biased region" description="Acidic residues" evidence="13">
    <location>
        <begin position="399"/>
        <end position="410"/>
    </location>
</feature>
<dbReference type="Gene3D" id="3.40.50.300">
    <property type="entry name" value="P-loop containing nucleotide triphosphate hydrolases"/>
    <property type="match status" value="1"/>
</dbReference>
<evidence type="ECO:0000313" key="17">
    <source>
        <dbReference type="Proteomes" id="UP000243519"/>
    </source>
</evidence>
<keyword evidence="8" id="KW-1133">Transmembrane helix</keyword>
<evidence type="ECO:0000256" key="5">
    <source>
        <dbReference type="ARBA" id="ARBA00022792"/>
    </source>
</evidence>
<protein>
    <submittedName>
        <fullName evidence="16">Uncharacterized protein</fullName>
    </submittedName>
</protein>
<evidence type="ECO:0000259" key="15">
    <source>
        <dbReference type="SMART" id="SM01024"/>
    </source>
</evidence>
<feature type="domain" description="BCS1 N-terminal" evidence="15">
    <location>
        <begin position="54"/>
        <end position="267"/>
    </location>
</feature>
<keyword evidence="7 12" id="KW-0067">ATP-binding</keyword>
<keyword evidence="9" id="KW-0496">Mitochondrion</keyword>
<keyword evidence="3" id="KW-0812">Transmembrane</keyword>
<evidence type="ECO:0000256" key="1">
    <source>
        <dbReference type="ARBA" id="ARBA00004434"/>
    </source>
</evidence>
<comment type="caution">
    <text evidence="16">The sequence shown here is derived from an EMBL/GenBank/DDBJ whole genome shotgun (WGS) entry which is preliminary data.</text>
</comment>
<proteinExistence type="inferred from homology"/>
<evidence type="ECO:0000256" key="11">
    <source>
        <dbReference type="ARBA" id="ARBA00048778"/>
    </source>
</evidence>
<feature type="domain" description="AAA+ ATPase" evidence="14">
    <location>
        <begin position="300"/>
        <end position="478"/>
    </location>
</feature>
<evidence type="ECO:0000256" key="9">
    <source>
        <dbReference type="ARBA" id="ARBA00023128"/>
    </source>
</evidence>
<evidence type="ECO:0000256" key="2">
    <source>
        <dbReference type="ARBA" id="ARBA00007448"/>
    </source>
</evidence>
<keyword evidence="4 12" id="KW-0547">Nucleotide-binding</keyword>
<evidence type="ECO:0000256" key="3">
    <source>
        <dbReference type="ARBA" id="ARBA00022692"/>
    </source>
</evidence>
<sequence length="605" mass="67424">MAAAEAVSGSAFVPRDTLAAEGVYEMFIPGFGVLSRVISTLFHIDISQYLPFLFIGALIIAASRYFFNGVSNFVHSHFMSSVQVHVNDEVYNYLMYWVSKQKFVSRATDIFASSSVESQYVSRYDDEDDDDDDDDDHDQREVDEDGINMIGNEEDFEEYWKRTNRWDKIKPIHFTPALGTHYFWHKGRFLTVDRAREKLNTWNETLRISCLGRNTGFLRDLIREAQLSYLQRDVNKTIIYRWSNSDPSSGPSWTRCMARHPRPLSSVILDQEQKDVFLDDVKDYLHPFTKRWYTNRGIPYRRGYLFSGPPGCGKTSLCFAVAGLLGLKIYVANLSSPNLTEEGLASLFATLPRRCIVLLEDIDTAGITKSRLQAGAPSSISPAAQNASTQSRLKASTVDYDDDDDSDGEGFGECGGQTPAPVLLQPGISLSSLLNTIDGVASSEGRILIMTTNHAENLDPALLRPGRVDLTIEFSNADSQTIVSLFRAIYSEIEGDWGDPVSSSKMGESRGDGEVLACKTKSNVTTATPPSAPTTRQRIGHGLSADQIHDLAQEFARQIPNKQFSPAQIQGFLLSHKASPRTAVERVGEWVVKHSKINYDQGSDM</sequence>
<dbReference type="PANTHER" id="PTHR23070">
    <property type="entry name" value="BCS1 AAA-TYPE ATPASE"/>
    <property type="match status" value="1"/>
</dbReference>
<dbReference type="Pfam" id="PF25426">
    <property type="entry name" value="AAA_lid_BCS1"/>
    <property type="match status" value="1"/>
</dbReference>
<dbReference type="Pfam" id="PF08740">
    <property type="entry name" value="BCS1_N"/>
    <property type="match status" value="1"/>
</dbReference>
<dbReference type="Proteomes" id="UP000243519">
    <property type="component" value="Unassembled WGS sequence"/>
</dbReference>
<feature type="region of interest" description="Disordered" evidence="13">
    <location>
        <begin position="376"/>
        <end position="416"/>
    </location>
</feature>
<dbReference type="InterPro" id="IPR057495">
    <property type="entry name" value="AAA_lid_BCS1"/>
</dbReference>
<dbReference type="AlphaFoldDB" id="A0A178F9S0"/>
<keyword evidence="17" id="KW-1185">Reference proteome</keyword>
<evidence type="ECO:0000259" key="14">
    <source>
        <dbReference type="SMART" id="SM00382"/>
    </source>
</evidence>
<dbReference type="GO" id="GO:0016887">
    <property type="term" value="F:ATP hydrolysis activity"/>
    <property type="evidence" value="ECO:0007669"/>
    <property type="project" value="InterPro"/>
</dbReference>
<dbReference type="SUPFAM" id="SSF52540">
    <property type="entry name" value="P-loop containing nucleoside triphosphate hydrolases"/>
    <property type="match status" value="1"/>
</dbReference>
<evidence type="ECO:0000256" key="10">
    <source>
        <dbReference type="ARBA" id="ARBA00023136"/>
    </source>
</evidence>
<dbReference type="OrthoDB" id="10251412at2759"/>
<comment type="catalytic activity">
    <reaction evidence="11">
        <text>ATP + H2O = ADP + phosphate + H(+)</text>
        <dbReference type="Rhea" id="RHEA:13065"/>
        <dbReference type="ChEBI" id="CHEBI:15377"/>
        <dbReference type="ChEBI" id="CHEBI:15378"/>
        <dbReference type="ChEBI" id="CHEBI:30616"/>
        <dbReference type="ChEBI" id="CHEBI:43474"/>
        <dbReference type="ChEBI" id="CHEBI:456216"/>
    </reaction>
    <physiologicalReaction direction="left-to-right" evidence="11">
        <dbReference type="Rhea" id="RHEA:13066"/>
    </physiologicalReaction>
</comment>
<accession>A0A178F9S0</accession>
<keyword evidence="5" id="KW-0999">Mitochondrion inner membrane</keyword>
<dbReference type="InterPro" id="IPR014851">
    <property type="entry name" value="BCS1_N"/>
</dbReference>
<reference evidence="16 17" key="1">
    <citation type="submission" date="2016-05" db="EMBL/GenBank/DDBJ databases">
        <title>Genome sequencing of Trichophyton violaceum CMCC(F)T3l isolated from hair.</title>
        <authorList>
            <person name="Zhan P."/>
            <person name="Tao Y."/>
            <person name="Liu W."/>
        </authorList>
    </citation>
    <scope>NUCLEOTIDE SEQUENCE [LARGE SCALE GENOMIC DNA]</scope>
    <source>
        <strain evidence="17">CMCC(F)T3l</strain>
    </source>
</reference>
<dbReference type="PROSITE" id="PS00674">
    <property type="entry name" value="AAA"/>
    <property type="match status" value="1"/>
</dbReference>
<evidence type="ECO:0000256" key="4">
    <source>
        <dbReference type="ARBA" id="ARBA00022741"/>
    </source>
</evidence>
<dbReference type="InterPro" id="IPR050747">
    <property type="entry name" value="Mitochondrial_chaperone_BCS1"/>
</dbReference>
<gene>
    <name evidence="16" type="ORF">A7D00_7143</name>
</gene>
<dbReference type="EMBL" id="LHPN01000020">
    <property type="protein sequence ID" value="OAL68888.1"/>
    <property type="molecule type" value="Genomic_DNA"/>
</dbReference>
<keyword evidence="10" id="KW-0472">Membrane</keyword>
<feature type="compositionally biased region" description="Polar residues" evidence="13">
    <location>
        <begin position="376"/>
        <end position="394"/>
    </location>
</feature>
<evidence type="ECO:0000256" key="6">
    <source>
        <dbReference type="ARBA" id="ARBA00022801"/>
    </source>
</evidence>
<evidence type="ECO:0000256" key="8">
    <source>
        <dbReference type="ARBA" id="ARBA00022989"/>
    </source>
</evidence>
<dbReference type="SMART" id="SM01024">
    <property type="entry name" value="BCS1_N"/>
    <property type="match status" value="1"/>
</dbReference>
<dbReference type="SMART" id="SM00382">
    <property type="entry name" value="AAA"/>
    <property type="match status" value="1"/>
</dbReference>
<comment type="similarity">
    <text evidence="2">Belongs to the AAA ATPase family. BCS1 subfamily.</text>
</comment>
<dbReference type="GO" id="GO:0005524">
    <property type="term" value="F:ATP binding"/>
    <property type="evidence" value="ECO:0007669"/>
    <property type="project" value="UniProtKB-KW"/>
</dbReference>
<dbReference type="GO" id="GO:0005743">
    <property type="term" value="C:mitochondrial inner membrane"/>
    <property type="evidence" value="ECO:0007669"/>
    <property type="project" value="UniProtKB-SubCell"/>
</dbReference>
<name>A0A178F9S0_TRIVO</name>
<evidence type="ECO:0000313" key="16">
    <source>
        <dbReference type="EMBL" id="OAL68888.1"/>
    </source>
</evidence>
<feature type="region of interest" description="Disordered" evidence="13">
    <location>
        <begin position="121"/>
        <end position="141"/>
    </location>
</feature>
<comment type="subcellular location">
    <subcellularLocation>
        <location evidence="1">Mitochondrion inner membrane</location>
        <topology evidence="1">Single-pass membrane protein</topology>
    </subcellularLocation>
</comment>
<dbReference type="InterPro" id="IPR003959">
    <property type="entry name" value="ATPase_AAA_core"/>
</dbReference>
<dbReference type="InterPro" id="IPR003960">
    <property type="entry name" value="ATPase_AAA_CS"/>
</dbReference>
<feature type="compositionally biased region" description="Acidic residues" evidence="13">
    <location>
        <begin position="125"/>
        <end position="141"/>
    </location>
</feature>
<keyword evidence="6" id="KW-0378">Hydrolase</keyword>
<dbReference type="Pfam" id="PF00004">
    <property type="entry name" value="AAA"/>
    <property type="match status" value="2"/>
</dbReference>
<organism evidence="16 17">
    <name type="scientific">Trichophyton violaceum</name>
    <dbReference type="NCBI Taxonomy" id="34388"/>
    <lineage>
        <taxon>Eukaryota</taxon>
        <taxon>Fungi</taxon>
        <taxon>Dikarya</taxon>
        <taxon>Ascomycota</taxon>
        <taxon>Pezizomycotina</taxon>
        <taxon>Eurotiomycetes</taxon>
        <taxon>Eurotiomycetidae</taxon>
        <taxon>Onygenales</taxon>
        <taxon>Arthrodermataceae</taxon>
        <taxon>Trichophyton</taxon>
    </lineage>
</organism>
<evidence type="ECO:0000256" key="13">
    <source>
        <dbReference type="SAM" id="MobiDB-lite"/>
    </source>
</evidence>
<evidence type="ECO:0000256" key="12">
    <source>
        <dbReference type="RuleBase" id="RU003651"/>
    </source>
</evidence>
<dbReference type="InterPro" id="IPR027417">
    <property type="entry name" value="P-loop_NTPase"/>
</dbReference>
<evidence type="ECO:0000256" key="7">
    <source>
        <dbReference type="ARBA" id="ARBA00022840"/>
    </source>
</evidence>
<dbReference type="InterPro" id="IPR003593">
    <property type="entry name" value="AAA+_ATPase"/>
</dbReference>